<dbReference type="Gene3D" id="3.30.700.20">
    <property type="entry name" value="Hypothetical protein ph0010, domain 1"/>
    <property type="match status" value="1"/>
</dbReference>
<dbReference type="PROSITE" id="PS51112">
    <property type="entry name" value="AMMECR1"/>
    <property type="match status" value="1"/>
</dbReference>
<dbReference type="Proteomes" id="UP000824078">
    <property type="component" value="Unassembled WGS sequence"/>
</dbReference>
<dbReference type="InterPro" id="IPR027623">
    <property type="entry name" value="AmmeMemoSam_A"/>
</dbReference>
<dbReference type="Gene3D" id="3.40.830.10">
    <property type="entry name" value="LigB-like"/>
    <property type="match status" value="1"/>
</dbReference>
<dbReference type="InterPro" id="IPR023473">
    <property type="entry name" value="AMMECR1"/>
</dbReference>
<dbReference type="InterPro" id="IPR004183">
    <property type="entry name" value="Xdiol_dOase_suB"/>
</dbReference>
<evidence type="ECO:0000313" key="3">
    <source>
        <dbReference type="Proteomes" id="UP000824078"/>
    </source>
</evidence>
<proteinExistence type="predicted"/>
<dbReference type="NCBIfam" id="TIGR04335">
    <property type="entry name" value="AmmeMemoSam_A"/>
    <property type="match status" value="1"/>
</dbReference>
<dbReference type="SUPFAM" id="SSF143447">
    <property type="entry name" value="AMMECR1-like"/>
    <property type="match status" value="1"/>
</dbReference>
<dbReference type="EMBL" id="DVMQ01000016">
    <property type="protein sequence ID" value="HIU24272.1"/>
    <property type="molecule type" value="Genomic_DNA"/>
</dbReference>
<feature type="domain" description="AMMECR1" evidence="1">
    <location>
        <begin position="310"/>
        <end position="490"/>
    </location>
</feature>
<dbReference type="InterPro" id="IPR002733">
    <property type="entry name" value="AMMECR1_domain"/>
</dbReference>
<protein>
    <submittedName>
        <fullName evidence="2">AmmeMemoRadiSam system protein A</fullName>
    </submittedName>
</protein>
<evidence type="ECO:0000259" key="1">
    <source>
        <dbReference type="PROSITE" id="PS51112"/>
    </source>
</evidence>
<dbReference type="SUPFAM" id="SSF53213">
    <property type="entry name" value="LigB-like"/>
    <property type="match status" value="1"/>
</dbReference>
<evidence type="ECO:0000313" key="2">
    <source>
        <dbReference type="EMBL" id="HIU24272.1"/>
    </source>
</evidence>
<reference evidence="2" key="2">
    <citation type="journal article" date="2021" name="PeerJ">
        <title>Extensive microbial diversity within the chicken gut microbiome revealed by metagenomics and culture.</title>
        <authorList>
            <person name="Gilroy R."/>
            <person name="Ravi A."/>
            <person name="Getino M."/>
            <person name="Pursley I."/>
            <person name="Horton D.L."/>
            <person name="Alikhan N.F."/>
            <person name="Baker D."/>
            <person name="Gharbi K."/>
            <person name="Hall N."/>
            <person name="Watson M."/>
            <person name="Adriaenssens E.M."/>
            <person name="Foster-Nyarko E."/>
            <person name="Jarju S."/>
            <person name="Secka A."/>
            <person name="Antonio M."/>
            <person name="Oren A."/>
            <person name="Chaudhuri R.R."/>
            <person name="La Ragione R."/>
            <person name="Hildebrand F."/>
            <person name="Pallen M.J."/>
        </authorList>
    </citation>
    <scope>NUCLEOTIDE SEQUENCE</scope>
    <source>
        <strain evidence="2">ChiHjej12B11-29160</strain>
    </source>
</reference>
<sequence>MSIIAAYVVPHPPLIVPAIGGSREQEISHTIAAYQEVARRIAKATPDTLVISSPHTEMYLDYLHIAGGTRAQGTFAQFGASCEGSSVTYDHEFVRELCQLAQTAQLPAGTAGERDPSLDWGVLVPLHFIQAAWEEVHPGTVTHFHGLPQLPCKVVRMGLSGLSPEDHYRMGMLVQQVAQKLGRRVVYVASGDLSHKLAADGPYGFAPEGPLFDDLACDVFRTGDFLKLLTADPSMCERAAECGLRSFQIMAGALDRTPIAAELLSHEGPFGVGYGVAAFTPTGPTGSDISRAFEDQYLAWHTKEMQHLRHSESPLVQLARFTLERYVREGKRTNPQRDLPEDLLNNLPDELFHTRAGAFVSLKKNGQLRGCIGTILPTRSNLAEEICANAISAGTHDPRFSAVETSELDELVYDVDVLSTPERISSPDELDPARYGVIVSTPDGRRGLLLPDLDGVNTVDEQLSIAARKGGIDLADSNIQLERFTVTRYV</sequence>
<name>A0A9D1HXU2_9ACTN</name>
<dbReference type="InterPro" id="IPR036071">
    <property type="entry name" value="AMMECR1_dom_sf"/>
</dbReference>
<dbReference type="AlphaFoldDB" id="A0A9D1HXU2"/>
<dbReference type="Pfam" id="PF01871">
    <property type="entry name" value="AMMECR1"/>
    <property type="match status" value="1"/>
</dbReference>
<dbReference type="CDD" id="cd07951">
    <property type="entry name" value="ED_3B_N_AMMECR1"/>
    <property type="match status" value="1"/>
</dbReference>
<dbReference type="PANTHER" id="PTHR13016:SF0">
    <property type="entry name" value="AMME SYNDROME CANDIDATE GENE 1 PROTEIN"/>
    <property type="match status" value="1"/>
</dbReference>
<reference evidence="2" key="1">
    <citation type="submission" date="2020-10" db="EMBL/GenBank/DDBJ databases">
        <authorList>
            <person name="Gilroy R."/>
        </authorList>
    </citation>
    <scope>NUCLEOTIDE SEQUENCE</scope>
    <source>
        <strain evidence="2">ChiHjej12B11-29160</strain>
    </source>
</reference>
<organism evidence="2 3">
    <name type="scientific">Candidatus Coprovicinus avistercoris</name>
    <dbReference type="NCBI Taxonomy" id="2840754"/>
    <lineage>
        <taxon>Bacteria</taxon>
        <taxon>Bacillati</taxon>
        <taxon>Actinomycetota</taxon>
        <taxon>Coriobacteriia</taxon>
        <taxon>Coriobacteriales</taxon>
        <taxon>Coriobacteriaceae</taxon>
        <taxon>Coriobacteriaceae incertae sedis</taxon>
        <taxon>Candidatus Coprovicinus</taxon>
    </lineage>
</organism>
<gene>
    <name evidence="2" type="primary">amrA</name>
    <name evidence="2" type="ORF">IAD17_05065</name>
</gene>
<dbReference type="GO" id="GO:0008198">
    <property type="term" value="F:ferrous iron binding"/>
    <property type="evidence" value="ECO:0007669"/>
    <property type="project" value="InterPro"/>
</dbReference>
<dbReference type="InterPro" id="IPR027485">
    <property type="entry name" value="AMMECR1_N"/>
</dbReference>
<dbReference type="GO" id="GO:0016702">
    <property type="term" value="F:oxidoreductase activity, acting on single donors with incorporation of molecular oxygen, incorporation of two atoms of oxygen"/>
    <property type="evidence" value="ECO:0007669"/>
    <property type="project" value="UniProtKB-ARBA"/>
</dbReference>
<comment type="caution">
    <text evidence="2">The sequence shown here is derived from an EMBL/GenBank/DDBJ whole genome shotgun (WGS) entry which is preliminary data.</text>
</comment>
<dbReference type="PANTHER" id="PTHR13016">
    <property type="entry name" value="AMMECR1 HOMOLOG"/>
    <property type="match status" value="1"/>
</dbReference>
<dbReference type="Pfam" id="PF02900">
    <property type="entry name" value="LigB"/>
    <property type="match status" value="1"/>
</dbReference>
<accession>A0A9D1HXU2</accession>